<keyword evidence="2" id="KW-1185">Reference proteome</keyword>
<protein>
    <recommendedName>
        <fullName evidence="3">Response regulator</fullName>
    </recommendedName>
</protein>
<proteinExistence type="predicted"/>
<dbReference type="RefSeq" id="WP_230002286.1">
    <property type="nucleotide sequence ID" value="NZ_CP087134.1"/>
</dbReference>
<accession>A0ABU4RJ34</accession>
<comment type="caution">
    <text evidence="1">The sequence shown here is derived from an EMBL/GenBank/DDBJ whole genome shotgun (WGS) entry which is preliminary data.</text>
</comment>
<dbReference type="Proteomes" id="UP001273350">
    <property type="component" value="Unassembled WGS sequence"/>
</dbReference>
<evidence type="ECO:0000313" key="1">
    <source>
        <dbReference type="EMBL" id="MDX6191769.1"/>
    </source>
</evidence>
<sequence>MEKRTVLVCDTNKVFVKMFKKKLRQEFEFVDHSLLTEDAIKDENFDGLIFVVYNKIELVNLLKVYKRETNVLVCVFNEQLFARTAFLEEFSGVVLLDGSKTGIDLMADLRYNFKKALNFKQRLIESFLDSAVVENQLYIFFKNWIAFSGS</sequence>
<organism evidence="1 2">
    <name type="scientific">Flavobacterium cupriresistens</name>
    <dbReference type="NCBI Taxonomy" id="2893885"/>
    <lineage>
        <taxon>Bacteria</taxon>
        <taxon>Pseudomonadati</taxon>
        <taxon>Bacteroidota</taxon>
        <taxon>Flavobacteriia</taxon>
        <taxon>Flavobacteriales</taxon>
        <taxon>Flavobacteriaceae</taxon>
        <taxon>Flavobacterium</taxon>
    </lineage>
</organism>
<dbReference type="EMBL" id="JAWXVI010000012">
    <property type="protein sequence ID" value="MDX6191769.1"/>
    <property type="molecule type" value="Genomic_DNA"/>
</dbReference>
<evidence type="ECO:0008006" key="3">
    <source>
        <dbReference type="Google" id="ProtNLM"/>
    </source>
</evidence>
<reference evidence="1 2" key="1">
    <citation type="submission" date="2023-11" db="EMBL/GenBank/DDBJ databases">
        <title>Unpublished Manusciprt.</title>
        <authorList>
            <person name="Saticioglu I.B."/>
            <person name="Ay H."/>
            <person name="Ajmi N."/>
            <person name="Altun S."/>
            <person name="Duman M."/>
        </authorList>
    </citation>
    <scope>NUCLEOTIDE SEQUENCE [LARGE SCALE GENOMIC DNA]</scope>
    <source>
        <strain evidence="1 2">Fl-318</strain>
    </source>
</reference>
<evidence type="ECO:0000313" key="2">
    <source>
        <dbReference type="Proteomes" id="UP001273350"/>
    </source>
</evidence>
<gene>
    <name evidence="1" type="ORF">SGQ83_20605</name>
</gene>
<name>A0ABU4RJ34_9FLAO</name>